<gene>
    <name evidence="3" type="ORF">ACFQ3U_01010</name>
</gene>
<proteinExistence type="predicted"/>
<protein>
    <recommendedName>
        <fullName evidence="5">Ribosomally synthesized peptide with SipW-like signal peptide</fullName>
    </recommendedName>
</protein>
<dbReference type="RefSeq" id="WP_343958703.1">
    <property type="nucleotide sequence ID" value="NZ_BAAAKZ010000003.1"/>
</dbReference>
<accession>A0ABW3TJ21</accession>
<feature type="compositionally biased region" description="Polar residues" evidence="1">
    <location>
        <begin position="49"/>
        <end position="70"/>
    </location>
</feature>
<keyword evidence="4" id="KW-1185">Reference proteome</keyword>
<feature type="transmembrane region" description="Helical" evidence="2">
    <location>
        <begin position="12"/>
        <end position="34"/>
    </location>
</feature>
<reference evidence="4" key="1">
    <citation type="journal article" date="2019" name="Int. J. Syst. Evol. Microbiol.">
        <title>The Global Catalogue of Microorganisms (GCM) 10K type strain sequencing project: providing services to taxonomists for standard genome sequencing and annotation.</title>
        <authorList>
            <consortium name="The Broad Institute Genomics Platform"/>
            <consortium name="The Broad Institute Genome Sequencing Center for Infectious Disease"/>
            <person name="Wu L."/>
            <person name="Ma J."/>
        </authorList>
    </citation>
    <scope>NUCLEOTIDE SEQUENCE [LARGE SCALE GENOMIC DNA]</scope>
    <source>
        <strain evidence="4">CCUG 50213</strain>
    </source>
</reference>
<name>A0ABW3TJ21_9MICO</name>
<sequence length="234" mass="25093">MDLTDRRHRAAFIAAITGGLVLLTLVGIGLYGLFTGTSPARERTATDVPEQTTTRPSPDTTQGNGSQAIPMNSDPEKTARAIIEGLFVWDTTSGYSPSDYAQAVADVTSTLEADAAASDVRSYFPTPAAWVQLRTHQTRQWITITELEVPATWETAVQQSAPGQILPGMTAYTVTGIRHRAGTWGTEPIEAERPVAFTVFLVCDNPASGSNAEDNDGAGQCQLLRLSQLDTPLQ</sequence>
<keyword evidence="2" id="KW-1133">Transmembrane helix</keyword>
<comment type="caution">
    <text evidence="3">The sequence shown here is derived from an EMBL/GenBank/DDBJ whole genome shotgun (WGS) entry which is preliminary data.</text>
</comment>
<evidence type="ECO:0000256" key="1">
    <source>
        <dbReference type="SAM" id="MobiDB-lite"/>
    </source>
</evidence>
<organism evidence="3 4">
    <name type="scientific">Leucobacter albus</name>
    <dbReference type="NCBI Taxonomy" id="272210"/>
    <lineage>
        <taxon>Bacteria</taxon>
        <taxon>Bacillati</taxon>
        <taxon>Actinomycetota</taxon>
        <taxon>Actinomycetes</taxon>
        <taxon>Micrococcales</taxon>
        <taxon>Microbacteriaceae</taxon>
        <taxon>Leucobacter</taxon>
    </lineage>
</organism>
<dbReference type="Proteomes" id="UP001597181">
    <property type="component" value="Unassembled WGS sequence"/>
</dbReference>
<evidence type="ECO:0008006" key="5">
    <source>
        <dbReference type="Google" id="ProtNLM"/>
    </source>
</evidence>
<keyword evidence="2" id="KW-0472">Membrane</keyword>
<dbReference type="EMBL" id="JBHTLY010000001">
    <property type="protein sequence ID" value="MFD1200473.1"/>
    <property type="molecule type" value="Genomic_DNA"/>
</dbReference>
<evidence type="ECO:0000256" key="2">
    <source>
        <dbReference type="SAM" id="Phobius"/>
    </source>
</evidence>
<keyword evidence="2" id="KW-0812">Transmembrane</keyword>
<evidence type="ECO:0000313" key="4">
    <source>
        <dbReference type="Proteomes" id="UP001597181"/>
    </source>
</evidence>
<evidence type="ECO:0000313" key="3">
    <source>
        <dbReference type="EMBL" id="MFD1200473.1"/>
    </source>
</evidence>
<feature type="region of interest" description="Disordered" evidence="1">
    <location>
        <begin position="41"/>
        <end position="75"/>
    </location>
</feature>